<feature type="compositionally biased region" description="Low complexity" evidence="1">
    <location>
        <begin position="49"/>
        <end position="68"/>
    </location>
</feature>
<reference evidence="3" key="1">
    <citation type="submission" date="2020-05" db="EMBL/GenBank/DDBJ databases">
        <title>Evolutionary and genomic comparisons of hybrid uninucleate and nonhybrid Rhizoctonia fungi.</title>
        <authorList>
            <person name="Li C."/>
            <person name="Chen X."/>
        </authorList>
    </citation>
    <scope>NUCLEOTIDE SEQUENCE</scope>
    <source>
        <strain evidence="3">AG-1 IA</strain>
    </source>
</reference>
<keyword evidence="2" id="KW-1133">Transmembrane helix</keyword>
<dbReference type="RefSeq" id="XP_043179951.1">
    <property type="nucleotide sequence ID" value="XM_043320939.1"/>
</dbReference>
<feature type="compositionally biased region" description="Polar residues" evidence="1">
    <location>
        <begin position="795"/>
        <end position="808"/>
    </location>
</feature>
<name>A0A8H8NTP7_9AGAM</name>
<feature type="compositionally biased region" description="Low complexity" evidence="1">
    <location>
        <begin position="486"/>
        <end position="509"/>
    </location>
</feature>
<sequence length="895" mass="94491">MVSLRLAVGPDLALTSQPTSTTVLIVPSRTASPSLTTSVSALTSIDSGSSLSTTPTSTTQFTPTQNLTDPTNTTSQTISSATPWASSGLSRSLTPSPNLGTAPTSSLSSSSTHGSTTNQHHGVSAATDTTSLTAVSSHELPLTSHSSQSITLTTTNDPVPTTTAAPGTTENYNHRLIINLGDCAGFTTPRLSLIAGEMSDLVPIGDGRFEIGLKADPQNSVFGLIVSLKDEGVRCGSEDYASCTAIDIGFGATSELIMNVLMAGDYSKYMYPFSIWLEDGTVWNAQPASSPEAMYNCWGWTDAECPYAIKHGGTSGASWTLSSNNISGDMYIGFCPSNGPAWSSIPSNPEPDSHEWGNESTYVVLPSQMAIPTSTFIKPIGPSALSVPTPTTEPLCDQPSDCATFSTYIVQEGTTTVRSTFVTPAPDTTRYEGTKVIIDATTAVPETTIITTGGLSAINPSTAIVLDSTTTSRKTTFLTTPTPVTVSSTVQTTSPQSSSFQSEWSSSPTRTRIRDPTETSSIESRTAISTLAPTLIPTYSYTTDGLGSTMSTSSYDLTVSAAPTTIPAPTEFIISSWTTWMTINGSTVPAIAGEVGVLTTVSMTYLLESGSIIPVSELSTRSVKSSQTSDPSPTLAVSADKDQTKQNQGGKIAGAVVGTLVGLVLGSLVVWYVCYRRRRRQMRDNFARGDPSWVAPRHEAGSGGGSRLLVDLDEGPRMSSSHIQPWVPPRSVVPPPRKGGQLEMESAPGAYGVSVLSSSSREPELLSNEGGSSSHGSTDQHQVSTATATRIGKPSTRSESTLQPNAMVSQRPVSSSHLSTSLASPSMSLLPTPFQDEPPRERTPTSPPIRAAPIPRQEAPLTRAEPSRRRQLHDEEQGRHDVIPPLYNEAWNTGR</sequence>
<feature type="compositionally biased region" description="Basic and acidic residues" evidence="1">
    <location>
        <begin position="865"/>
        <end position="882"/>
    </location>
</feature>
<dbReference type="GeneID" id="67023402"/>
<evidence type="ECO:0000313" key="3">
    <source>
        <dbReference type="EMBL" id="QRW19714.1"/>
    </source>
</evidence>
<feature type="transmembrane region" description="Helical" evidence="2">
    <location>
        <begin position="652"/>
        <end position="674"/>
    </location>
</feature>
<feature type="compositionally biased region" description="Polar residues" evidence="1">
    <location>
        <begin position="618"/>
        <end position="632"/>
    </location>
</feature>
<feature type="compositionally biased region" description="Low complexity" evidence="1">
    <location>
        <begin position="151"/>
        <end position="168"/>
    </location>
</feature>
<protein>
    <submittedName>
        <fullName evidence="3">Uncharacterized protein</fullName>
    </submittedName>
</protein>
<feature type="compositionally biased region" description="Low complexity" evidence="1">
    <location>
        <begin position="754"/>
        <end position="769"/>
    </location>
</feature>
<dbReference type="EMBL" id="CP059661">
    <property type="protein sequence ID" value="QRW19714.1"/>
    <property type="molecule type" value="Genomic_DNA"/>
</dbReference>
<keyword evidence="2" id="KW-0812">Transmembrane</keyword>
<feature type="compositionally biased region" description="Low complexity" evidence="1">
    <location>
        <begin position="812"/>
        <end position="833"/>
    </location>
</feature>
<evidence type="ECO:0000256" key="1">
    <source>
        <dbReference type="SAM" id="MobiDB-lite"/>
    </source>
</evidence>
<evidence type="ECO:0000256" key="2">
    <source>
        <dbReference type="SAM" id="Phobius"/>
    </source>
</evidence>
<feature type="compositionally biased region" description="Low complexity" evidence="1">
    <location>
        <begin position="104"/>
        <end position="117"/>
    </location>
</feature>
<gene>
    <name evidence="3" type="ORF">RhiXN_01120</name>
</gene>
<feature type="compositionally biased region" description="Pro residues" evidence="1">
    <location>
        <begin position="726"/>
        <end position="737"/>
    </location>
</feature>
<dbReference type="KEGG" id="rsx:RhiXN_01120"/>
<keyword evidence="2" id="KW-0472">Membrane</keyword>
<feature type="compositionally biased region" description="Polar residues" evidence="1">
    <location>
        <begin position="69"/>
        <end position="103"/>
    </location>
</feature>
<proteinExistence type="predicted"/>
<feature type="region of interest" description="Disordered" evidence="1">
    <location>
        <begin position="486"/>
        <end position="521"/>
    </location>
</feature>
<feature type="region of interest" description="Disordered" evidence="1">
    <location>
        <begin position="45"/>
        <end position="168"/>
    </location>
</feature>
<feature type="region of interest" description="Disordered" evidence="1">
    <location>
        <begin position="687"/>
        <end position="895"/>
    </location>
</feature>
<feature type="compositionally biased region" description="Polar residues" evidence="1">
    <location>
        <begin position="118"/>
        <end position="136"/>
    </location>
</feature>
<accession>A0A8H8NTP7</accession>
<organism evidence="3 4">
    <name type="scientific">Rhizoctonia solani</name>
    <dbReference type="NCBI Taxonomy" id="456999"/>
    <lineage>
        <taxon>Eukaryota</taxon>
        <taxon>Fungi</taxon>
        <taxon>Dikarya</taxon>
        <taxon>Basidiomycota</taxon>
        <taxon>Agaricomycotina</taxon>
        <taxon>Agaricomycetes</taxon>
        <taxon>Cantharellales</taxon>
        <taxon>Ceratobasidiaceae</taxon>
        <taxon>Rhizoctonia</taxon>
    </lineage>
</organism>
<feature type="region of interest" description="Disordered" evidence="1">
    <location>
        <begin position="618"/>
        <end position="648"/>
    </location>
</feature>
<dbReference type="AlphaFoldDB" id="A0A8H8NTP7"/>
<evidence type="ECO:0000313" key="4">
    <source>
        <dbReference type="Proteomes" id="UP000650533"/>
    </source>
</evidence>
<dbReference type="Proteomes" id="UP000650533">
    <property type="component" value="Chromosome 4"/>
</dbReference>
<feature type="compositionally biased region" description="Polar residues" evidence="1">
    <location>
        <begin position="770"/>
        <end position="788"/>
    </location>
</feature>